<keyword evidence="3" id="KW-1185">Reference proteome</keyword>
<dbReference type="Pfam" id="PF09361">
    <property type="entry name" value="Phasin_2"/>
    <property type="match status" value="1"/>
</dbReference>
<dbReference type="EMBL" id="CP027792">
    <property type="protein sequence ID" value="AVP57525.1"/>
    <property type="molecule type" value="Genomic_DNA"/>
</dbReference>
<evidence type="ECO:0000313" key="3">
    <source>
        <dbReference type="Proteomes" id="UP000241829"/>
    </source>
</evidence>
<dbReference type="NCBIfam" id="TIGR01841">
    <property type="entry name" value="phasin"/>
    <property type="match status" value="1"/>
</dbReference>
<dbReference type="InterPro" id="IPR018968">
    <property type="entry name" value="Phasin"/>
</dbReference>
<dbReference type="Proteomes" id="UP000241829">
    <property type="component" value="Chromosome"/>
</dbReference>
<organism evidence="2 3">
    <name type="scientific">Pulveribacter suum</name>
    <dbReference type="NCBI Taxonomy" id="2116657"/>
    <lineage>
        <taxon>Bacteria</taxon>
        <taxon>Pseudomonadati</taxon>
        <taxon>Pseudomonadota</taxon>
        <taxon>Betaproteobacteria</taxon>
        <taxon>Burkholderiales</taxon>
        <taxon>Comamonadaceae</taxon>
        <taxon>Pulveribacter</taxon>
    </lineage>
</organism>
<evidence type="ECO:0000313" key="2">
    <source>
        <dbReference type="EMBL" id="AVP57525.1"/>
    </source>
</evidence>
<reference evidence="3" key="1">
    <citation type="submission" date="2018-03" db="EMBL/GenBank/DDBJ databases">
        <title>Genome sequencing of Melaminivora sp. strain SC2-7.</title>
        <authorList>
            <person name="Kim S.-J."/>
            <person name="Heo J."/>
            <person name="Ahn J.-H."/>
            <person name="Kwon S.-W."/>
        </authorList>
    </citation>
    <scope>NUCLEOTIDE SEQUENCE [LARGE SCALE GENOMIC DNA]</scope>
    <source>
        <strain evidence="3">SC2-7</strain>
    </source>
</reference>
<dbReference type="AlphaFoldDB" id="A0A2P1NKG5"/>
<dbReference type="KEGG" id="melm:C7H73_07525"/>
<dbReference type="RefSeq" id="WP_106846078.1">
    <property type="nucleotide sequence ID" value="NZ_CP027792.1"/>
</dbReference>
<gene>
    <name evidence="2" type="ORF">C7H73_07525</name>
</gene>
<feature type="domain" description="Phasin" evidence="1">
    <location>
        <begin position="7"/>
        <end position="104"/>
    </location>
</feature>
<accession>A0A2P1NKG5</accession>
<protein>
    <submittedName>
        <fullName evidence="2">Phasin (PHA-granule associated protein)</fullName>
    </submittedName>
</protein>
<proteinExistence type="predicted"/>
<evidence type="ECO:0000259" key="1">
    <source>
        <dbReference type="Pfam" id="PF09361"/>
    </source>
</evidence>
<sequence>MTLTQDQLLASHKANLETLFGLTNKAFEGMEKLVELNVAASRAALSEAATHTQAVLSAKDVQQLLALQASQFQPLAEKAVAYSRHLYEIASGTGTEFGKALEAQAAQVQQNVSSFVETAARNAPAGSETSVAVMKSAVSAANNAFESVQKAVKQASDVAGANFNAMASSATRATAEVADTQRKG</sequence>
<dbReference type="OrthoDB" id="5298576at2"/>
<name>A0A2P1NKG5_9BURK</name>
<dbReference type="InterPro" id="IPR010127">
    <property type="entry name" value="Phasin_subfam-1"/>
</dbReference>